<protein>
    <submittedName>
        <fullName evidence="9">Permease of the drug/metabolite transporter (DMT) superfamily</fullName>
    </submittedName>
</protein>
<feature type="transmembrane region" description="Helical" evidence="7">
    <location>
        <begin position="29"/>
        <end position="51"/>
    </location>
</feature>
<feature type="transmembrane region" description="Helical" evidence="7">
    <location>
        <begin position="246"/>
        <end position="265"/>
    </location>
</feature>
<proteinExistence type="inferred from homology"/>
<sequence>MKFRFLFVVLCLVWGSTWLAIKIGVNHAPPLWSAGTRFFLAGLLLMGWYRWKHGSFHIEKKAIRHIVILGFLVIAVTFGLIYWGEQWVSSGLTAVLVQGLIPIFMLLFSWLYRHSTLNGPLVGGIFLGLFGVLVIFMPQIKSPDNGMAILGMLSIILGTLAYCWGAVISKDTLNQYSSILISGLENLMGGAVLMMVAPVMEWREIVSFGYMDQAFVWSWLYLVVIGSIVGFTVFTYLLKEWGAVRVSLYSFFTPMVALLLGTLFYQEKITWEQLLGSGMVLVGVWITNRYTSAKKAQPSAAVKLQEESLQ</sequence>
<keyword evidence="3" id="KW-1003">Cell membrane</keyword>
<dbReference type="PANTHER" id="PTHR32322:SF18">
    <property type="entry name" value="S-ADENOSYLMETHIONINE_S-ADENOSYLHOMOCYSTEINE TRANSPORTER"/>
    <property type="match status" value="1"/>
</dbReference>
<feature type="transmembrane region" description="Helical" evidence="7">
    <location>
        <begin position="63"/>
        <end position="84"/>
    </location>
</feature>
<dbReference type="PANTHER" id="PTHR32322">
    <property type="entry name" value="INNER MEMBRANE TRANSPORTER"/>
    <property type="match status" value="1"/>
</dbReference>
<reference evidence="10" key="1">
    <citation type="submission" date="2016-10" db="EMBL/GenBank/DDBJ databases">
        <authorList>
            <person name="Varghese N."/>
            <person name="Submissions S."/>
        </authorList>
    </citation>
    <scope>NUCLEOTIDE SEQUENCE [LARGE SCALE GENOMIC DNA]</scope>
    <source>
        <strain evidence="10">DSM 45789</strain>
    </source>
</reference>
<organism evidence="9 10">
    <name type="scientific">Marininema halotolerans</name>
    <dbReference type="NCBI Taxonomy" id="1155944"/>
    <lineage>
        <taxon>Bacteria</taxon>
        <taxon>Bacillati</taxon>
        <taxon>Bacillota</taxon>
        <taxon>Bacilli</taxon>
        <taxon>Bacillales</taxon>
        <taxon>Thermoactinomycetaceae</taxon>
        <taxon>Marininema</taxon>
    </lineage>
</organism>
<dbReference type="Pfam" id="PF00892">
    <property type="entry name" value="EamA"/>
    <property type="match status" value="2"/>
</dbReference>
<evidence type="ECO:0000256" key="4">
    <source>
        <dbReference type="ARBA" id="ARBA00022692"/>
    </source>
</evidence>
<dbReference type="Proteomes" id="UP000198660">
    <property type="component" value="Unassembled WGS sequence"/>
</dbReference>
<feature type="domain" description="EamA" evidence="8">
    <location>
        <begin position="5"/>
        <end position="136"/>
    </location>
</feature>
<accession>A0A1I6QIP3</accession>
<keyword evidence="4 7" id="KW-0812">Transmembrane</keyword>
<feature type="transmembrane region" description="Helical" evidence="7">
    <location>
        <begin position="179"/>
        <end position="199"/>
    </location>
</feature>
<evidence type="ECO:0000256" key="2">
    <source>
        <dbReference type="ARBA" id="ARBA00007362"/>
    </source>
</evidence>
<name>A0A1I6QIP3_9BACL</name>
<evidence type="ECO:0000256" key="1">
    <source>
        <dbReference type="ARBA" id="ARBA00004651"/>
    </source>
</evidence>
<comment type="subcellular location">
    <subcellularLocation>
        <location evidence="1">Cell membrane</location>
        <topology evidence="1">Multi-pass membrane protein</topology>
    </subcellularLocation>
</comment>
<dbReference type="AlphaFoldDB" id="A0A1I6QIP3"/>
<comment type="similarity">
    <text evidence="2">Belongs to the EamA transporter family.</text>
</comment>
<keyword evidence="5 7" id="KW-1133">Transmembrane helix</keyword>
<keyword evidence="10" id="KW-1185">Reference proteome</keyword>
<dbReference type="InterPro" id="IPR037185">
    <property type="entry name" value="EmrE-like"/>
</dbReference>
<dbReference type="EMBL" id="FPAA01000003">
    <property type="protein sequence ID" value="SFS52272.1"/>
    <property type="molecule type" value="Genomic_DNA"/>
</dbReference>
<feature type="transmembrane region" description="Helical" evidence="7">
    <location>
        <begin position="119"/>
        <end position="140"/>
    </location>
</feature>
<evidence type="ECO:0000259" key="8">
    <source>
        <dbReference type="Pfam" id="PF00892"/>
    </source>
</evidence>
<feature type="transmembrane region" description="Helical" evidence="7">
    <location>
        <begin position="90"/>
        <end position="112"/>
    </location>
</feature>
<gene>
    <name evidence="9" type="ORF">SAMN05444972_103175</name>
</gene>
<evidence type="ECO:0000313" key="10">
    <source>
        <dbReference type="Proteomes" id="UP000198660"/>
    </source>
</evidence>
<evidence type="ECO:0000256" key="3">
    <source>
        <dbReference type="ARBA" id="ARBA00022475"/>
    </source>
</evidence>
<dbReference type="SUPFAM" id="SSF103481">
    <property type="entry name" value="Multidrug resistance efflux transporter EmrE"/>
    <property type="match status" value="2"/>
</dbReference>
<evidence type="ECO:0000313" key="9">
    <source>
        <dbReference type="EMBL" id="SFS52272.1"/>
    </source>
</evidence>
<dbReference type="RefSeq" id="WP_091834939.1">
    <property type="nucleotide sequence ID" value="NZ_FPAA01000003.1"/>
</dbReference>
<dbReference type="InterPro" id="IPR000620">
    <property type="entry name" value="EamA_dom"/>
</dbReference>
<dbReference type="InterPro" id="IPR050638">
    <property type="entry name" value="AA-Vitamin_Transporters"/>
</dbReference>
<dbReference type="GO" id="GO:0005886">
    <property type="term" value="C:plasma membrane"/>
    <property type="evidence" value="ECO:0007669"/>
    <property type="project" value="UniProtKB-SubCell"/>
</dbReference>
<keyword evidence="6 7" id="KW-0472">Membrane</keyword>
<evidence type="ECO:0000256" key="5">
    <source>
        <dbReference type="ARBA" id="ARBA00022989"/>
    </source>
</evidence>
<feature type="transmembrane region" description="Helical" evidence="7">
    <location>
        <begin position="271"/>
        <end position="288"/>
    </location>
</feature>
<feature type="domain" description="EamA" evidence="8">
    <location>
        <begin position="150"/>
        <end position="288"/>
    </location>
</feature>
<evidence type="ECO:0000256" key="6">
    <source>
        <dbReference type="ARBA" id="ARBA00023136"/>
    </source>
</evidence>
<dbReference type="Gene3D" id="1.10.3730.20">
    <property type="match status" value="1"/>
</dbReference>
<feature type="transmembrane region" description="Helical" evidence="7">
    <location>
        <begin position="146"/>
        <end position="167"/>
    </location>
</feature>
<dbReference type="OrthoDB" id="9812547at2"/>
<feature type="transmembrane region" description="Helical" evidence="7">
    <location>
        <begin position="219"/>
        <end position="239"/>
    </location>
</feature>
<evidence type="ECO:0000256" key="7">
    <source>
        <dbReference type="SAM" id="Phobius"/>
    </source>
</evidence>